<organism evidence="2 3">
    <name type="scientific">Trinickia symbiotica</name>
    <dbReference type="NCBI Taxonomy" id="863227"/>
    <lineage>
        <taxon>Bacteria</taxon>
        <taxon>Pseudomonadati</taxon>
        <taxon>Pseudomonadota</taxon>
        <taxon>Betaproteobacteria</taxon>
        <taxon>Burkholderiales</taxon>
        <taxon>Burkholderiaceae</taxon>
        <taxon>Trinickia</taxon>
    </lineage>
</organism>
<accession>A0A2T3XNL4</accession>
<gene>
    <name evidence="2" type="ORF">C9I57_25125</name>
</gene>
<reference evidence="2 3" key="1">
    <citation type="submission" date="2018-03" db="EMBL/GenBank/DDBJ databases">
        <title>Whole genome analyses suggest that Burkholderia sensu lato contains two further novel genera in the rhizoxinica-symbiotica group Mycetohabitans gen. nov., and Trinickia gen. nov.: implications for the evolution of diazotrophy and nodulation in the Burkholderiaceae.</title>
        <authorList>
            <person name="Estrada De Los Santos P."/>
            <person name="Palmer M."/>
            <person name="Chavez-Ramirez B."/>
            <person name="Steenkamp E.T."/>
            <person name="Hirsch A.M."/>
            <person name="Manyaka P."/>
            <person name="Maluk M."/>
            <person name="Lafos M."/>
            <person name="Crook M."/>
            <person name="Gross E."/>
            <person name="Simon M.F."/>
            <person name="Bueno Dos Reis Junior F."/>
            <person name="Poole P.S."/>
            <person name="Venter S.N."/>
            <person name="James E.K."/>
        </authorList>
    </citation>
    <scope>NUCLEOTIDE SEQUENCE [LARGE SCALE GENOMIC DNA]</scope>
    <source>
        <strain evidence="2 3">JPY-366</strain>
    </source>
</reference>
<sequence>MFKRFIAVAIAGLFMAGMAHAQTSASAPAATSGNTAMSGSSCEAKAVDKNGKPLAGAAKNSFLKKCMKTEAKASCESKAVGSNGKPLAGAAKASFVKKCEATAGK</sequence>
<evidence type="ECO:0000313" key="3">
    <source>
        <dbReference type="Proteomes" id="UP000240638"/>
    </source>
</evidence>
<evidence type="ECO:0000256" key="1">
    <source>
        <dbReference type="SAM" id="SignalP"/>
    </source>
</evidence>
<feature type="chain" id="PRO_5015613207" description="Phosphate starvation-inducible protein PsiF" evidence="1">
    <location>
        <begin position="22"/>
        <end position="105"/>
    </location>
</feature>
<proteinExistence type="predicted"/>
<comment type="caution">
    <text evidence="2">The sequence shown here is derived from an EMBL/GenBank/DDBJ whole genome shotgun (WGS) entry which is preliminary data.</text>
</comment>
<protein>
    <recommendedName>
        <fullName evidence="4">Phosphate starvation-inducible protein PsiF</fullName>
    </recommendedName>
</protein>
<dbReference type="RefSeq" id="WP_107153291.1">
    <property type="nucleotide sequence ID" value="NZ_PYUC01000014.1"/>
</dbReference>
<dbReference type="EMBL" id="PYUC01000014">
    <property type="protein sequence ID" value="PTB18111.1"/>
    <property type="molecule type" value="Genomic_DNA"/>
</dbReference>
<dbReference type="AlphaFoldDB" id="A0A2T3XNL4"/>
<keyword evidence="1" id="KW-0732">Signal</keyword>
<feature type="signal peptide" evidence="1">
    <location>
        <begin position="1"/>
        <end position="21"/>
    </location>
</feature>
<name>A0A2T3XNL4_9BURK</name>
<evidence type="ECO:0008006" key="4">
    <source>
        <dbReference type="Google" id="ProtNLM"/>
    </source>
</evidence>
<evidence type="ECO:0000313" key="2">
    <source>
        <dbReference type="EMBL" id="PTB18111.1"/>
    </source>
</evidence>
<dbReference type="Proteomes" id="UP000240638">
    <property type="component" value="Unassembled WGS sequence"/>
</dbReference>